<protein>
    <recommendedName>
        <fullName evidence="2">Tyrosine specific protein phosphatases domain-containing protein</fullName>
    </recommendedName>
</protein>
<dbReference type="AlphaFoldDB" id="A0A836KJU2"/>
<feature type="compositionally biased region" description="Basic residues" evidence="1">
    <location>
        <begin position="311"/>
        <end position="322"/>
    </location>
</feature>
<dbReference type="KEGG" id="lmat:92515203"/>
<dbReference type="EMBL" id="JAFEUZ010000025">
    <property type="protein sequence ID" value="KAG5476886.1"/>
    <property type="molecule type" value="Genomic_DNA"/>
</dbReference>
<dbReference type="OrthoDB" id="273181at2759"/>
<reference evidence="4" key="2">
    <citation type="journal article" date="2021" name="Sci. Data">
        <title>Chromosome-scale genome sequencing, assembly and annotation of six genomes from subfamily Leishmaniinae.</title>
        <authorList>
            <person name="Almutairi H."/>
            <person name="Urbaniak M.D."/>
            <person name="Bates M.D."/>
            <person name="Jariyapan N."/>
            <person name="Kwakye-Nuako G."/>
            <person name="Thomaz Soccol V."/>
            <person name="Al-Salem W.S."/>
            <person name="Dillon R.J."/>
            <person name="Bates P.A."/>
            <person name="Gatherer D."/>
        </authorList>
    </citation>
    <scope>NUCLEOTIDE SEQUENCE [LARGE SCALE GENOMIC DNA]</scope>
</reference>
<dbReference type="PROSITE" id="PS50056">
    <property type="entry name" value="TYR_PHOSPHATASE_2"/>
    <property type="match status" value="1"/>
</dbReference>
<evidence type="ECO:0000313" key="3">
    <source>
        <dbReference type="EMBL" id="KAG5476886.1"/>
    </source>
</evidence>
<gene>
    <name evidence="3" type="ORF">LSCM1_05218</name>
</gene>
<dbReference type="InterPro" id="IPR020422">
    <property type="entry name" value="TYR_PHOSPHATASE_DUAL_dom"/>
</dbReference>
<comment type="caution">
    <text evidence="3">The sequence shown here is derived from an EMBL/GenBank/DDBJ whole genome shotgun (WGS) entry which is preliminary data.</text>
</comment>
<feature type="region of interest" description="Disordered" evidence="1">
    <location>
        <begin position="306"/>
        <end position="338"/>
    </location>
</feature>
<evidence type="ECO:0000259" key="2">
    <source>
        <dbReference type="PROSITE" id="PS50056"/>
    </source>
</evidence>
<dbReference type="GeneID" id="92515203"/>
<dbReference type="InterPro" id="IPR000387">
    <property type="entry name" value="Tyr_Pase_dom"/>
</dbReference>
<dbReference type="InterPro" id="IPR029021">
    <property type="entry name" value="Prot-tyrosine_phosphatase-like"/>
</dbReference>
<feature type="domain" description="Tyrosine specific protein phosphatases" evidence="2">
    <location>
        <begin position="209"/>
        <end position="281"/>
    </location>
</feature>
<dbReference type="InterPro" id="IPR000340">
    <property type="entry name" value="Dual-sp_phosphatase_cat-dom"/>
</dbReference>
<evidence type="ECO:0000313" key="4">
    <source>
        <dbReference type="Proteomes" id="UP000673552"/>
    </source>
</evidence>
<organism evidence="3 4">
    <name type="scientific">Leishmania martiniquensis</name>
    <dbReference type="NCBI Taxonomy" id="1580590"/>
    <lineage>
        <taxon>Eukaryota</taxon>
        <taxon>Discoba</taxon>
        <taxon>Euglenozoa</taxon>
        <taxon>Kinetoplastea</taxon>
        <taxon>Metakinetoplastina</taxon>
        <taxon>Trypanosomatida</taxon>
        <taxon>Trypanosomatidae</taxon>
        <taxon>Leishmaniinae</taxon>
        <taxon>Leishmania</taxon>
    </lineage>
</organism>
<dbReference type="SMART" id="SM00195">
    <property type="entry name" value="DSPc"/>
    <property type="match status" value="1"/>
</dbReference>
<dbReference type="SUPFAM" id="SSF52799">
    <property type="entry name" value="(Phosphotyrosine protein) phosphatases II"/>
    <property type="match status" value="1"/>
</dbReference>
<evidence type="ECO:0000256" key="1">
    <source>
        <dbReference type="SAM" id="MobiDB-lite"/>
    </source>
</evidence>
<proteinExistence type="predicted"/>
<accession>A0A836KJU2</accession>
<keyword evidence="4" id="KW-1185">Reference proteome</keyword>
<dbReference type="RefSeq" id="XP_067178056.1">
    <property type="nucleotide sequence ID" value="XM_067322691.1"/>
</dbReference>
<sequence>MPSFVKESGPFTREEESRLYLLQQRADEGGSLTEAEDLELTQLNRRYHAFIEEGERLLRQGAPGRRGSGGTAGSEEAERSAAAAFSRAGKAAYFWGSLVATALPGYVGRVTGVTSDFLHWNWITEHVVLGAIPVVTQVGSSGDHLSQLRAQLDERQQTLGLVIACLEEEELNGFGMNVIQFAKEAEWRKRVNPQVEYLHVPMADTTAHTPLAAVVEAVLRMEVCIKQRRQTVYVHCKAGKGRSWMVAMCYLTTCGGMSFAEAVELIQQKRVQVNPSPAQRQFAEQFPLRFAQSRSQLNSDQAHGLDVHVGHYGHPHELHHHGTTAAPQRRSAESRGRE</sequence>
<reference evidence="4" key="1">
    <citation type="journal article" date="2021" name="Microbiol. Resour. Announc.">
        <title>LGAAP: Leishmaniinae Genome Assembly and Annotation Pipeline.</title>
        <authorList>
            <person name="Almutairi H."/>
            <person name="Urbaniak M.D."/>
            <person name="Bates M.D."/>
            <person name="Jariyapan N."/>
            <person name="Kwakye-Nuako G."/>
            <person name="Thomaz-Soccol V."/>
            <person name="Al-Salem W.S."/>
            <person name="Dillon R.J."/>
            <person name="Bates P.A."/>
            <person name="Gatherer D."/>
        </authorList>
    </citation>
    <scope>NUCLEOTIDE SEQUENCE [LARGE SCALE GENOMIC DNA]</scope>
</reference>
<dbReference type="Gene3D" id="3.90.190.10">
    <property type="entry name" value="Protein tyrosine phosphatase superfamily"/>
    <property type="match status" value="1"/>
</dbReference>
<dbReference type="PANTHER" id="PTHR46274">
    <property type="entry name" value="PHOSPHATIDYLINOSITOL PHOSPHATASE"/>
    <property type="match status" value="1"/>
</dbReference>
<dbReference type="PANTHER" id="PTHR46274:SF6">
    <property type="entry name" value="TYR_PHOSPHATASE_2 DOMAIN-CONTAINING PROTEIN"/>
    <property type="match status" value="1"/>
</dbReference>
<dbReference type="Pfam" id="PF00782">
    <property type="entry name" value="DSPc"/>
    <property type="match status" value="1"/>
</dbReference>
<name>A0A836KJU2_9TRYP</name>
<dbReference type="Proteomes" id="UP000673552">
    <property type="component" value="Unassembled WGS sequence"/>
</dbReference>